<feature type="signal peptide" evidence="1">
    <location>
        <begin position="1"/>
        <end position="24"/>
    </location>
</feature>
<dbReference type="Gene3D" id="3.10.450.730">
    <property type="entry name" value="BLIP domain"/>
    <property type="match status" value="1"/>
</dbReference>
<dbReference type="KEGG" id="sclf:BB341_05290"/>
<protein>
    <submittedName>
        <fullName evidence="2">Beta-lactamase inhibitory protein</fullName>
    </submittedName>
</protein>
<dbReference type="InterPro" id="IPR024221">
    <property type="entry name" value="BLIP_dom_sf"/>
</dbReference>
<organism evidence="2 3">
    <name type="scientific">Streptomyces clavuligerus</name>
    <dbReference type="NCBI Taxonomy" id="1901"/>
    <lineage>
        <taxon>Bacteria</taxon>
        <taxon>Bacillati</taxon>
        <taxon>Actinomycetota</taxon>
        <taxon>Actinomycetes</taxon>
        <taxon>Kitasatosporales</taxon>
        <taxon>Streptomycetaceae</taxon>
        <taxon>Streptomyces</taxon>
    </lineage>
</organism>
<sequence>MGRRWGIGAACAAAIVMAAPSAVAAGQAGVMAPPGTMTAEKFGAAQFGMTSAQVINAIGAESCEGWPTGPAMKTATCWSSKRWWDGYAYAHLTFTNDRLTHKGQDGLIVPAAPSMTLAKYNRVTTGMTVDQVMAVVDRKSCAKKREAYPAYPSQAGREESYTCDSARSYLAYAYFLFTDGALVSKGKTDLLT</sequence>
<dbReference type="GeneID" id="93728822"/>
<evidence type="ECO:0000313" key="2">
    <source>
        <dbReference type="EMBL" id="EFG09795.1"/>
    </source>
</evidence>
<evidence type="ECO:0000256" key="1">
    <source>
        <dbReference type="SAM" id="SignalP"/>
    </source>
</evidence>
<gene>
    <name evidence="2" type="ORF">SCLAV_4723</name>
</gene>
<dbReference type="STRING" id="1901.BB341_05290"/>
<feature type="chain" id="PRO_5003162768" evidence="1">
    <location>
        <begin position="25"/>
        <end position="192"/>
    </location>
</feature>
<dbReference type="eggNOG" id="ENOG5030J51">
    <property type="taxonomic scope" value="Bacteria"/>
</dbReference>
<evidence type="ECO:0000313" key="3">
    <source>
        <dbReference type="Proteomes" id="UP000002357"/>
    </source>
</evidence>
<reference evidence="2 3" key="1">
    <citation type="journal article" date="2010" name="Genome Biol. Evol.">
        <title>The sequence of a 1.8-mb bacterial linear plasmid reveals a rich evolutionary reservoir of secondary metabolic pathways.</title>
        <authorList>
            <person name="Medema M.H."/>
            <person name="Trefzer A."/>
            <person name="Kovalchuk A."/>
            <person name="van den Berg M."/>
            <person name="Mueller U."/>
            <person name="Heijne W."/>
            <person name="Wu L."/>
            <person name="Alam M.T."/>
            <person name="Ronning C.M."/>
            <person name="Nierman W.C."/>
            <person name="Bovenberg R.A.L."/>
            <person name="Breitling R."/>
            <person name="Takano E."/>
        </authorList>
    </citation>
    <scope>NUCLEOTIDE SEQUENCE [LARGE SCALE GENOMIC DNA]</scope>
    <source>
        <strain evidence="3">ATCC 27064 / DSM 738 / JCM 4710 / NBRC 13307 / NCIMB 12785 / NRRL 3585 / VKM Ac-602</strain>
    </source>
</reference>
<dbReference type="AlphaFoldDB" id="E2QA96"/>
<dbReference type="RefSeq" id="WP_003962129.1">
    <property type="nucleotide sequence ID" value="NZ_CM000913.1"/>
</dbReference>
<keyword evidence="1" id="KW-0732">Signal</keyword>
<dbReference type="SUPFAM" id="SSF55648">
    <property type="entry name" value="beta-lactamase-inhibitor protein, BLIP"/>
    <property type="match status" value="1"/>
</dbReference>
<dbReference type="Pfam" id="PF07467">
    <property type="entry name" value="BLIP"/>
    <property type="match status" value="1"/>
</dbReference>
<dbReference type="Proteomes" id="UP000002357">
    <property type="component" value="Chromosome"/>
</dbReference>
<dbReference type="EMBL" id="CM000913">
    <property type="protein sequence ID" value="EFG09795.1"/>
    <property type="molecule type" value="Genomic_DNA"/>
</dbReference>
<accession>E2QA96</accession>
<dbReference type="OrthoDB" id="4346518at2"/>
<name>E2QA96_STRCL</name>
<keyword evidence="3" id="KW-1185">Reference proteome</keyword>
<dbReference type="InterPro" id="IPR009099">
    <property type="entry name" value="Beta-lactamas_inhib"/>
</dbReference>
<proteinExistence type="predicted"/>